<evidence type="ECO:0000256" key="1">
    <source>
        <dbReference type="SAM" id="Phobius"/>
    </source>
</evidence>
<proteinExistence type="predicted"/>
<protein>
    <submittedName>
        <fullName evidence="2">Uncharacterized protein</fullName>
    </submittedName>
</protein>
<reference evidence="2 3" key="1">
    <citation type="journal article" date="2016" name="Genome Biol. Evol.">
        <title>Gene Family Evolution Reflects Adaptation to Soil Environmental Stressors in the Genome of the Collembolan Orchesella cincta.</title>
        <authorList>
            <person name="Faddeeva-Vakhrusheva A."/>
            <person name="Derks M.F."/>
            <person name="Anvar S.Y."/>
            <person name="Agamennone V."/>
            <person name="Suring W."/>
            <person name="Smit S."/>
            <person name="van Straalen N.M."/>
            <person name="Roelofs D."/>
        </authorList>
    </citation>
    <scope>NUCLEOTIDE SEQUENCE [LARGE SCALE GENOMIC DNA]</scope>
    <source>
        <tissue evidence="2">Mixed pool</tissue>
    </source>
</reference>
<evidence type="ECO:0000313" key="2">
    <source>
        <dbReference type="EMBL" id="ODM91559.1"/>
    </source>
</evidence>
<feature type="transmembrane region" description="Helical" evidence="1">
    <location>
        <begin position="25"/>
        <end position="45"/>
    </location>
</feature>
<feature type="non-terminal residue" evidence="2">
    <location>
        <position position="85"/>
    </location>
</feature>
<keyword evidence="1" id="KW-0472">Membrane</keyword>
<name>A0A1D2MEY5_ORCCI</name>
<feature type="non-terminal residue" evidence="2">
    <location>
        <position position="1"/>
    </location>
</feature>
<comment type="caution">
    <text evidence="2">The sequence shown here is derived from an EMBL/GenBank/DDBJ whole genome shotgun (WGS) entry which is preliminary data.</text>
</comment>
<dbReference type="EMBL" id="LJIJ01001502">
    <property type="protein sequence ID" value="ODM91559.1"/>
    <property type="molecule type" value="Genomic_DNA"/>
</dbReference>
<keyword evidence="1" id="KW-0812">Transmembrane</keyword>
<dbReference type="Proteomes" id="UP000094527">
    <property type="component" value="Unassembled WGS sequence"/>
</dbReference>
<dbReference type="AlphaFoldDB" id="A0A1D2MEY5"/>
<keyword evidence="1" id="KW-1133">Transmembrane helix</keyword>
<organism evidence="2 3">
    <name type="scientific">Orchesella cincta</name>
    <name type="common">Springtail</name>
    <name type="synonym">Podura cincta</name>
    <dbReference type="NCBI Taxonomy" id="48709"/>
    <lineage>
        <taxon>Eukaryota</taxon>
        <taxon>Metazoa</taxon>
        <taxon>Ecdysozoa</taxon>
        <taxon>Arthropoda</taxon>
        <taxon>Hexapoda</taxon>
        <taxon>Collembola</taxon>
        <taxon>Entomobryomorpha</taxon>
        <taxon>Entomobryoidea</taxon>
        <taxon>Orchesellidae</taxon>
        <taxon>Orchesellinae</taxon>
        <taxon>Orchesella</taxon>
    </lineage>
</organism>
<keyword evidence="3" id="KW-1185">Reference proteome</keyword>
<evidence type="ECO:0000313" key="3">
    <source>
        <dbReference type="Proteomes" id="UP000094527"/>
    </source>
</evidence>
<accession>A0A1D2MEY5</accession>
<gene>
    <name evidence="2" type="ORF">Ocin01_15122</name>
</gene>
<sequence length="85" mass="9157">RNYFLPVKTVQLFTKRRLSTPLPKALLILLVIIGVIYCAHSGSGFETDGGCETFCASCDQGGVVNSEVENLMSECDCCVPPITGE</sequence>